<organism evidence="1 2">
    <name type="scientific">Burkholderia mayonis</name>
    <dbReference type="NCBI Taxonomy" id="1385591"/>
    <lineage>
        <taxon>Bacteria</taxon>
        <taxon>Pseudomonadati</taxon>
        <taxon>Pseudomonadota</taxon>
        <taxon>Betaproteobacteria</taxon>
        <taxon>Burkholderiales</taxon>
        <taxon>Burkholderiaceae</taxon>
        <taxon>Burkholderia</taxon>
        <taxon>pseudomallei group</taxon>
    </lineage>
</organism>
<evidence type="ECO:0000313" key="2">
    <source>
        <dbReference type="Proteomes" id="UP000062519"/>
    </source>
</evidence>
<dbReference type="Pfam" id="PF06995">
    <property type="entry name" value="Phage_P2_GpU"/>
    <property type="match status" value="1"/>
</dbReference>
<dbReference type="KEGG" id="buu:WS70_25825"/>
<proteinExistence type="predicted"/>
<evidence type="ECO:0000313" key="1">
    <source>
        <dbReference type="EMBL" id="AOJ05136.1"/>
    </source>
</evidence>
<keyword evidence="2" id="KW-1185">Reference proteome</keyword>
<accession>A0A1B4FN84</accession>
<dbReference type="EMBL" id="CP013387">
    <property type="protein sequence ID" value="AOJ05136.1"/>
    <property type="molecule type" value="Genomic_DNA"/>
</dbReference>
<dbReference type="AlphaFoldDB" id="A0A1B4FN84"/>
<name>A0A1B4FN84_9BURK</name>
<dbReference type="Proteomes" id="UP000062519">
    <property type="component" value="Chromosome 2"/>
</dbReference>
<dbReference type="InterPro" id="IPR009734">
    <property type="entry name" value="Myoviridae_GpU"/>
</dbReference>
<gene>
    <name evidence="1" type="ORF">WS70_25825</name>
</gene>
<evidence type="ECO:0008006" key="3">
    <source>
        <dbReference type="Google" id="ProtNLM"/>
    </source>
</evidence>
<dbReference type="RefSeq" id="WP_059598233.1">
    <property type="nucleotide sequence ID" value="NZ_CP013387.1"/>
</dbReference>
<protein>
    <recommendedName>
        <fullName evidence="3">Phage tail protein</fullName>
    </recommendedName>
</protein>
<sequence>MFAILGDIEFDLIGYFDGFDATFGADYAEHALLQGKPRLQRMGDKLDDIRIALSFHYWYCDPEAELAKLRAAVSAKQAMALVFGNGDYKGWFVLTEVQATSKQTDTSGTVLSLEANITLREFVGDKKNPLKPPAVQPKVPPAAAQAVSSVASAVSTARGTVQQAVTWANQAQSAMRAAVDAVKAVQKLKDDPLSALSRSSSVLTNIKQAADPLANLSPALASLTDQIPEAAGILRASNTALDAVRSAEGPLANATIGTITGAIDHAAGQLTTATGALSSAAPSLSKLAAKVATRRI</sequence>
<reference evidence="1 2" key="1">
    <citation type="submission" date="2015-12" db="EMBL/GenBank/DDBJ databases">
        <title>Diversity of Burkholderia near neighbor genomes.</title>
        <authorList>
            <person name="Sahl J."/>
            <person name="Wagner D."/>
            <person name="Keim P."/>
        </authorList>
    </citation>
    <scope>NUCLEOTIDE SEQUENCE [LARGE SCALE GENOMIC DNA]</scope>
    <source>
        <strain evidence="1 2">BDU6</strain>
    </source>
</reference>